<dbReference type="Gene3D" id="1.10.630.10">
    <property type="entry name" value="Cytochrome P450"/>
    <property type="match status" value="1"/>
</dbReference>
<dbReference type="PANTHER" id="PTHR47950:SF42">
    <property type="entry name" value="GERANIOL 8-HYDROXYLASE"/>
    <property type="match status" value="1"/>
</dbReference>
<evidence type="ECO:0000313" key="9">
    <source>
        <dbReference type="Proteomes" id="UP000077755"/>
    </source>
</evidence>
<feature type="binding site" description="axial binding residue" evidence="5">
    <location>
        <position position="439"/>
    </location>
    <ligand>
        <name>heme</name>
        <dbReference type="ChEBI" id="CHEBI:30413"/>
    </ligand>
    <ligandPart>
        <name>Fe</name>
        <dbReference type="ChEBI" id="CHEBI:18248"/>
    </ligandPart>
</feature>
<dbReference type="InterPro" id="IPR001128">
    <property type="entry name" value="Cyt_P450"/>
</dbReference>
<evidence type="ECO:0000256" key="6">
    <source>
        <dbReference type="RuleBase" id="RU000461"/>
    </source>
</evidence>
<keyword evidence="7" id="KW-1133">Transmembrane helix</keyword>
<reference evidence="8" key="2">
    <citation type="submission" date="2022-03" db="EMBL/GenBank/DDBJ databases">
        <title>Draft title - Genomic analysis of global carrot germplasm unveils the trajectory of domestication and the origin of high carotenoid orange carrot.</title>
        <authorList>
            <person name="Iorizzo M."/>
            <person name="Ellison S."/>
            <person name="Senalik D."/>
            <person name="Macko-Podgorni A."/>
            <person name="Grzebelus D."/>
            <person name="Bostan H."/>
            <person name="Rolling W."/>
            <person name="Curaba J."/>
            <person name="Simon P."/>
        </authorList>
    </citation>
    <scope>NUCLEOTIDE SEQUENCE</scope>
    <source>
        <tissue evidence="8">Leaf</tissue>
    </source>
</reference>
<gene>
    <name evidence="8" type="ORF">DCAR_0207634</name>
</gene>
<organism evidence="8 9">
    <name type="scientific">Daucus carota subsp. sativus</name>
    <name type="common">Carrot</name>
    <dbReference type="NCBI Taxonomy" id="79200"/>
    <lineage>
        <taxon>Eukaryota</taxon>
        <taxon>Viridiplantae</taxon>
        <taxon>Streptophyta</taxon>
        <taxon>Embryophyta</taxon>
        <taxon>Tracheophyta</taxon>
        <taxon>Spermatophyta</taxon>
        <taxon>Magnoliopsida</taxon>
        <taxon>eudicotyledons</taxon>
        <taxon>Gunneridae</taxon>
        <taxon>Pentapetalae</taxon>
        <taxon>asterids</taxon>
        <taxon>campanulids</taxon>
        <taxon>Apiales</taxon>
        <taxon>Apiaceae</taxon>
        <taxon>Apioideae</taxon>
        <taxon>Scandiceae</taxon>
        <taxon>Daucinae</taxon>
        <taxon>Daucus</taxon>
        <taxon>Daucus sect. Daucus</taxon>
    </lineage>
</organism>
<keyword evidence="5 6" id="KW-0349">Heme</keyword>
<dbReference type="KEGG" id="dcr:108208301"/>
<proteinExistence type="inferred from homology"/>
<dbReference type="PANTHER" id="PTHR47950">
    <property type="entry name" value="CYTOCHROME P450, FAMILY 76, SUBFAMILY C, POLYPEPTIDE 5-RELATED"/>
    <property type="match status" value="1"/>
</dbReference>
<evidence type="ECO:0000313" key="8">
    <source>
        <dbReference type="EMBL" id="WOG88399.1"/>
    </source>
</evidence>
<accession>A0AAF0WEZ9</accession>
<dbReference type="AlphaFoldDB" id="A0AAF0WEZ9"/>
<keyword evidence="3 6" id="KW-0560">Oxidoreductase</keyword>
<dbReference type="Proteomes" id="UP000077755">
    <property type="component" value="Chromosome 2"/>
</dbReference>
<evidence type="ECO:0000256" key="1">
    <source>
        <dbReference type="ARBA" id="ARBA00010617"/>
    </source>
</evidence>
<comment type="cofactor">
    <cofactor evidence="5">
        <name>heme</name>
        <dbReference type="ChEBI" id="CHEBI:30413"/>
    </cofactor>
</comment>
<reference evidence="8" key="1">
    <citation type="journal article" date="2016" name="Nat. Genet.">
        <title>A high-quality carrot genome assembly provides new insights into carotenoid accumulation and asterid genome evolution.</title>
        <authorList>
            <person name="Iorizzo M."/>
            <person name="Ellison S."/>
            <person name="Senalik D."/>
            <person name="Zeng P."/>
            <person name="Satapoomin P."/>
            <person name="Huang J."/>
            <person name="Bowman M."/>
            <person name="Iovene M."/>
            <person name="Sanseverino W."/>
            <person name="Cavagnaro P."/>
            <person name="Yildiz M."/>
            <person name="Macko-Podgorni A."/>
            <person name="Moranska E."/>
            <person name="Grzebelus E."/>
            <person name="Grzebelus D."/>
            <person name="Ashrafi H."/>
            <person name="Zheng Z."/>
            <person name="Cheng S."/>
            <person name="Spooner D."/>
            <person name="Van Deynze A."/>
            <person name="Simon P."/>
        </authorList>
    </citation>
    <scope>NUCLEOTIDE SEQUENCE</scope>
    <source>
        <tissue evidence="8">Leaf</tissue>
    </source>
</reference>
<dbReference type="Pfam" id="PF00067">
    <property type="entry name" value="p450"/>
    <property type="match status" value="1"/>
</dbReference>
<sequence length="503" mass="56953">MELFQSYLYLSMILLLILGYCTSIFRRKNLPPGPRGLSILGNLLEIGPNPHQSLAKLAQKYGPLMTIHQGSVTTIVASSADTARLVLQKHDADISGRIIPDAISTLEHPSHAVAWLHTGDEWRMIRRVLTTFLTNSHKLDSLCELRHGVMDQMVRHVEKISKSEGEQGVEIAKLAFTTALNQMSNTCFSTNVDEYDHQDSKGFKNAVATIMDVAMKFNVADYFPLLKAFDLQKLRPMANAAYGCLEELCDDYIHQRLQHRENKLPKHGDLLDSLIDFSQENQSDFTLKHIQVLLVELFLGGTDTSTNTTEWAMTELILHPDKMTKLRNEISESVRLKGRIQESELLKLPYLQAIVKETMRLHLAVPFLFPHKTETNVNLNSYEIPKNTPVLVNAWAIARDPTSWEDPTSFKPERFLDSEVDFKGQHFSFLPFGSGRRICPGIPLAHRVVSLMIASLVYHFEWKLPHGMKPQELDMNQTYGLTLVRAVPLVTVPVPVTQVTSYN</sequence>
<dbReference type="GO" id="GO:0020037">
    <property type="term" value="F:heme binding"/>
    <property type="evidence" value="ECO:0007669"/>
    <property type="project" value="InterPro"/>
</dbReference>
<evidence type="ECO:0000256" key="7">
    <source>
        <dbReference type="SAM" id="Phobius"/>
    </source>
</evidence>
<keyword evidence="7" id="KW-0472">Membrane</keyword>
<keyword evidence="6" id="KW-0503">Monooxygenase</keyword>
<dbReference type="PRINTS" id="PR00463">
    <property type="entry name" value="EP450I"/>
</dbReference>
<name>A0AAF0WEZ9_DAUCS</name>
<feature type="transmembrane region" description="Helical" evidence="7">
    <location>
        <begin position="6"/>
        <end position="25"/>
    </location>
</feature>
<dbReference type="GO" id="GO:0016705">
    <property type="term" value="F:oxidoreductase activity, acting on paired donors, with incorporation or reduction of molecular oxygen"/>
    <property type="evidence" value="ECO:0007669"/>
    <property type="project" value="InterPro"/>
</dbReference>
<keyword evidence="9" id="KW-1185">Reference proteome</keyword>
<evidence type="ECO:0008006" key="10">
    <source>
        <dbReference type="Google" id="ProtNLM"/>
    </source>
</evidence>
<evidence type="ECO:0000256" key="3">
    <source>
        <dbReference type="ARBA" id="ARBA00023002"/>
    </source>
</evidence>
<evidence type="ECO:0000256" key="2">
    <source>
        <dbReference type="ARBA" id="ARBA00022723"/>
    </source>
</evidence>
<keyword evidence="2 5" id="KW-0479">Metal-binding</keyword>
<dbReference type="CDD" id="cd11073">
    <property type="entry name" value="CYP76-like"/>
    <property type="match status" value="1"/>
</dbReference>
<dbReference type="SUPFAM" id="SSF48264">
    <property type="entry name" value="Cytochrome P450"/>
    <property type="match status" value="1"/>
</dbReference>
<dbReference type="InterPro" id="IPR017972">
    <property type="entry name" value="Cyt_P450_CS"/>
</dbReference>
<comment type="similarity">
    <text evidence="1 6">Belongs to the cytochrome P450 family.</text>
</comment>
<evidence type="ECO:0000256" key="5">
    <source>
        <dbReference type="PIRSR" id="PIRSR602401-1"/>
    </source>
</evidence>
<protein>
    <recommendedName>
        <fullName evidence="10">Cytochrome P450</fullName>
    </recommendedName>
</protein>
<dbReference type="GO" id="GO:0004497">
    <property type="term" value="F:monooxygenase activity"/>
    <property type="evidence" value="ECO:0007669"/>
    <property type="project" value="UniProtKB-KW"/>
</dbReference>
<keyword evidence="4 5" id="KW-0408">Iron</keyword>
<keyword evidence="7" id="KW-0812">Transmembrane</keyword>
<evidence type="ECO:0000256" key="4">
    <source>
        <dbReference type="ARBA" id="ARBA00023004"/>
    </source>
</evidence>
<dbReference type="PRINTS" id="PR00385">
    <property type="entry name" value="P450"/>
</dbReference>
<dbReference type="InterPro" id="IPR002401">
    <property type="entry name" value="Cyt_P450_E_grp-I"/>
</dbReference>
<dbReference type="FunFam" id="1.10.630.10:FF:000007">
    <property type="entry name" value="Cytochrome P450 76C4"/>
    <property type="match status" value="1"/>
</dbReference>
<dbReference type="GO" id="GO:0005506">
    <property type="term" value="F:iron ion binding"/>
    <property type="evidence" value="ECO:0007669"/>
    <property type="project" value="InterPro"/>
</dbReference>
<dbReference type="EMBL" id="CP093344">
    <property type="protein sequence ID" value="WOG88399.1"/>
    <property type="molecule type" value="Genomic_DNA"/>
</dbReference>
<dbReference type="PROSITE" id="PS00086">
    <property type="entry name" value="CYTOCHROME_P450"/>
    <property type="match status" value="1"/>
</dbReference>
<dbReference type="InterPro" id="IPR036396">
    <property type="entry name" value="Cyt_P450_sf"/>
</dbReference>